<proteinExistence type="predicted"/>
<organism evidence="2 3">
    <name type="scientific">Nitrospira japonica</name>
    <dbReference type="NCBI Taxonomy" id="1325564"/>
    <lineage>
        <taxon>Bacteria</taxon>
        <taxon>Pseudomonadati</taxon>
        <taxon>Nitrospirota</taxon>
        <taxon>Nitrospiria</taxon>
        <taxon>Nitrospirales</taxon>
        <taxon>Nitrospiraceae</taxon>
        <taxon>Nitrospira</taxon>
    </lineage>
</organism>
<dbReference type="Proteomes" id="UP000192042">
    <property type="component" value="Chromosome I"/>
</dbReference>
<evidence type="ECO:0000313" key="3">
    <source>
        <dbReference type="Proteomes" id="UP000192042"/>
    </source>
</evidence>
<sequence length="384" mass="39699">MMSRIIKRTTAMTRQFLDRSGIEGDTSTMIITAHLSQTSIKRGGQVLLAAVALSLAAFLSRAPELLAAPPMEFCEGRPADQQLRASQGKGSADGPCVPLVEKKDESGKKATSGRAQSRQLKIDNLEAEVASFLQRYNKFLACCKTDLAELEAVEAMGDEVNELLSLAQSGLFSEQIKVRGWTIGELIPPVAQARADLKRLHAQLDEISRTRERLASGHSDTAAKDSRKIHELEDAIQRDFQPRPVPAGPKTGTGIGASPSVGTGIGMTPKTGSAIGKGGTTGSDFGVTPKTGVDIGATGPVGFEIGTTGRAGAAVGESTLNTNQSAVGSSLRPSSVESNLPDSTVGSTLGGSTIGSGLSDSTIGSTLGGSSVGSSLQNRGTSPH</sequence>
<name>A0A1W1I4G4_9BACT</name>
<gene>
    <name evidence="2" type="ORF">NSJP_1724</name>
</gene>
<evidence type="ECO:0000313" key="2">
    <source>
        <dbReference type="EMBL" id="SLM47896.1"/>
    </source>
</evidence>
<feature type="region of interest" description="Disordered" evidence="1">
    <location>
        <begin position="80"/>
        <end position="116"/>
    </location>
</feature>
<dbReference type="RefSeq" id="WP_080886364.1">
    <property type="nucleotide sequence ID" value="NZ_LT828648.1"/>
</dbReference>
<dbReference type="EMBL" id="LT828648">
    <property type="protein sequence ID" value="SLM47896.1"/>
    <property type="molecule type" value="Genomic_DNA"/>
</dbReference>
<dbReference type="AlphaFoldDB" id="A0A1W1I4G4"/>
<feature type="compositionally biased region" description="Polar residues" evidence="1">
    <location>
        <begin position="324"/>
        <end position="341"/>
    </location>
</feature>
<feature type="region of interest" description="Disordered" evidence="1">
    <location>
        <begin position="240"/>
        <end position="296"/>
    </location>
</feature>
<dbReference type="KEGG" id="nja:NSJP_1724"/>
<keyword evidence="3" id="KW-1185">Reference proteome</keyword>
<accession>A0A1W1I4G4</accession>
<protein>
    <submittedName>
        <fullName evidence="2">Uncharacterized protein</fullName>
    </submittedName>
</protein>
<evidence type="ECO:0000256" key="1">
    <source>
        <dbReference type="SAM" id="MobiDB-lite"/>
    </source>
</evidence>
<feature type="region of interest" description="Disordered" evidence="1">
    <location>
        <begin position="324"/>
        <end position="384"/>
    </location>
</feature>
<reference evidence="2 3" key="1">
    <citation type="submission" date="2017-03" db="EMBL/GenBank/DDBJ databases">
        <authorList>
            <person name="Afonso C.L."/>
            <person name="Miller P.J."/>
            <person name="Scott M.A."/>
            <person name="Spackman E."/>
            <person name="Goraichik I."/>
            <person name="Dimitrov K.M."/>
            <person name="Suarez D.L."/>
            <person name="Swayne D.E."/>
        </authorList>
    </citation>
    <scope>NUCLEOTIDE SEQUENCE [LARGE SCALE GENOMIC DNA]</scope>
    <source>
        <strain evidence="2">Genome sequencing of Nitrospira japonica strain NJ11</strain>
    </source>
</reference>
<dbReference type="STRING" id="1325564.NSJP_1724"/>
<feature type="compositionally biased region" description="Low complexity" evidence="1">
    <location>
        <begin position="355"/>
        <end position="365"/>
    </location>
</feature>